<proteinExistence type="inferred from homology"/>
<keyword evidence="4" id="KW-0862">Zinc</keyword>
<dbReference type="Pfam" id="PF00753">
    <property type="entry name" value="Lactamase_B"/>
    <property type="match status" value="1"/>
</dbReference>
<dbReference type="Proteomes" id="UP000028701">
    <property type="component" value="Unassembled WGS sequence"/>
</dbReference>
<feature type="domain" description="Metallo-beta-lactamase" evidence="5">
    <location>
        <begin position="55"/>
        <end position="262"/>
    </location>
</feature>
<dbReference type="GO" id="GO:0046872">
    <property type="term" value="F:metal ion binding"/>
    <property type="evidence" value="ECO:0007669"/>
    <property type="project" value="UniProtKB-KW"/>
</dbReference>
<protein>
    <submittedName>
        <fullName evidence="6">Putative hydrolase</fullName>
    </submittedName>
</protein>
<dbReference type="OrthoDB" id="9773738at2"/>
<evidence type="ECO:0000256" key="3">
    <source>
        <dbReference type="ARBA" id="ARBA00022801"/>
    </source>
</evidence>
<organism evidence="6 7">
    <name type="scientific">Agrobacterium rubi TR3 = NBRC 13261</name>
    <dbReference type="NCBI Taxonomy" id="1368415"/>
    <lineage>
        <taxon>Bacteria</taxon>
        <taxon>Pseudomonadati</taxon>
        <taxon>Pseudomonadota</taxon>
        <taxon>Alphaproteobacteria</taxon>
        <taxon>Hyphomicrobiales</taxon>
        <taxon>Rhizobiaceae</taxon>
        <taxon>Rhizobium/Agrobacterium group</taxon>
        <taxon>Agrobacterium</taxon>
    </lineage>
</organism>
<dbReference type="CDD" id="cd07720">
    <property type="entry name" value="OPHC2-like_MBL-fold"/>
    <property type="match status" value="1"/>
</dbReference>
<evidence type="ECO:0000256" key="1">
    <source>
        <dbReference type="ARBA" id="ARBA00007749"/>
    </source>
</evidence>
<evidence type="ECO:0000259" key="5">
    <source>
        <dbReference type="SMART" id="SM00849"/>
    </source>
</evidence>
<dbReference type="AlphaFoldDB" id="A0A081CQY0"/>
<dbReference type="PANTHER" id="PTHR42978:SF6">
    <property type="entry name" value="QUORUM-QUENCHING LACTONASE YTNP-RELATED"/>
    <property type="match status" value="1"/>
</dbReference>
<dbReference type="InterPro" id="IPR001279">
    <property type="entry name" value="Metallo-B-lactamas"/>
</dbReference>
<dbReference type="InterPro" id="IPR051013">
    <property type="entry name" value="MBL_superfamily_lactonases"/>
</dbReference>
<gene>
    <name evidence="6" type="ORF">RRU01S_03_02470</name>
</gene>
<evidence type="ECO:0000256" key="4">
    <source>
        <dbReference type="ARBA" id="ARBA00022833"/>
    </source>
</evidence>
<evidence type="ECO:0000313" key="7">
    <source>
        <dbReference type="Proteomes" id="UP000028701"/>
    </source>
</evidence>
<dbReference type="InterPro" id="IPR036866">
    <property type="entry name" value="RibonucZ/Hydroxyglut_hydro"/>
</dbReference>
<dbReference type="PANTHER" id="PTHR42978">
    <property type="entry name" value="QUORUM-QUENCHING LACTONASE YTNP-RELATED-RELATED"/>
    <property type="match status" value="1"/>
</dbReference>
<evidence type="ECO:0000256" key="2">
    <source>
        <dbReference type="ARBA" id="ARBA00022723"/>
    </source>
</evidence>
<keyword evidence="3 6" id="KW-0378">Hydrolase</keyword>
<dbReference type="SUPFAM" id="SSF56281">
    <property type="entry name" value="Metallo-hydrolase/oxidoreductase"/>
    <property type="match status" value="1"/>
</dbReference>
<evidence type="ECO:0000313" key="6">
    <source>
        <dbReference type="EMBL" id="GAK69076.1"/>
    </source>
</evidence>
<dbReference type="RefSeq" id="WP_045228652.1">
    <property type="nucleotide sequence ID" value="NZ_BBJU01000003.1"/>
</dbReference>
<name>A0A081CQY0_9HYPH</name>
<accession>A0A081CQY0</accession>
<dbReference type="EMBL" id="BBJU01000003">
    <property type="protein sequence ID" value="GAK69076.1"/>
    <property type="molecule type" value="Genomic_DNA"/>
</dbReference>
<dbReference type="Gene3D" id="3.60.15.10">
    <property type="entry name" value="Ribonuclease Z/Hydroxyacylglutathione hydrolase-like"/>
    <property type="match status" value="1"/>
</dbReference>
<sequence>MTDSSSFEPFTFSLGKARITALSDGILTAPIGSLYRLGSDQPTPEKFPDAPAELSVNAFLVETDDKKIMIDAGSGALYGPALGKLRAALETLGVSPDDIDDVILTHIHADHTGGLIADGKAVFKNATLHIGKTEAAFWLTDGAADAPHATDKVKGQIARAHDTIDPYETENRVELFEDNGDILPGFSATLRAGHTPGHLAIRFDNNGETIVFIGDIVHGNRVQFDNTAVTIDFDYDQPTAATTRAAAFQQAADEGYLIAAAHLPFPGVGNISRNGDQYRFDAYKK</sequence>
<dbReference type="SMART" id="SM00849">
    <property type="entry name" value="Lactamase_B"/>
    <property type="match status" value="1"/>
</dbReference>
<comment type="similarity">
    <text evidence="1">Belongs to the metallo-beta-lactamase superfamily.</text>
</comment>
<dbReference type="eggNOG" id="COG0491">
    <property type="taxonomic scope" value="Bacteria"/>
</dbReference>
<dbReference type="GO" id="GO:0016787">
    <property type="term" value="F:hydrolase activity"/>
    <property type="evidence" value="ECO:0007669"/>
    <property type="project" value="UniProtKB-KW"/>
</dbReference>
<comment type="caution">
    <text evidence="6">The sequence shown here is derived from an EMBL/GenBank/DDBJ whole genome shotgun (WGS) entry which is preliminary data.</text>
</comment>
<keyword evidence="2" id="KW-0479">Metal-binding</keyword>
<reference evidence="6 7" key="1">
    <citation type="submission" date="2014-08" db="EMBL/GenBank/DDBJ databases">
        <title>Whole genome shotgun sequence of Rhizobium rubi NBRC 13261.</title>
        <authorList>
            <person name="Katano-Makiyama Y."/>
            <person name="Hosoyama A."/>
            <person name="Hashimoto M."/>
            <person name="Hosoyama Y."/>
            <person name="Noguchi M."/>
            <person name="Tsuchikane K."/>
            <person name="Uohara A."/>
            <person name="Ohji S."/>
            <person name="Ichikawa N."/>
            <person name="Kimura A."/>
            <person name="Yamazoe A."/>
            <person name="Fujita N."/>
        </authorList>
    </citation>
    <scope>NUCLEOTIDE SEQUENCE [LARGE SCALE GENOMIC DNA]</scope>
    <source>
        <strain evidence="6 7">NBRC 13261</strain>
    </source>
</reference>